<keyword evidence="3" id="KW-1185">Reference proteome</keyword>
<protein>
    <submittedName>
        <fullName evidence="2">Uncharacterized protein</fullName>
    </submittedName>
</protein>
<feature type="compositionally biased region" description="Polar residues" evidence="1">
    <location>
        <begin position="186"/>
        <end position="216"/>
    </location>
</feature>
<dbReference type="Proteomes" id="UP000606974">
    <property type="component" value="Unassembled WGS sequence"/>
</dbReference>
<feature type="compositionally biased region" description="Polar residues" evidence="1">
    <location>
        <begin position="353"/>
        <end position="363"/>
    </location>
</feature>
<feature type="region of interest" description="Disordered" evidence="1">
    <location>
        <begin position="445"/>
        <end position="478"/>
    </location>
</feature>
<feature type="compositionally biased region" description="Polar residues" evidence="1">
    <location>
        <begin position="295"/>
        <end position="314"/>
    </location>
</feature>
<feature type="compositionally biased region" description="Polar residues" evidence="1">
    <location>
        <begin position="135"/>
        <end position="157"/>
    </location>
</feature>
<organism evidence="2 3">
    <name type="scientific">Endocarpon pusillum</name>
    <dbReference type="NCBI Taxonomy" id="364733"/>
    <lineage>
        <taxon>Eukaryota</taxon>
        <taxon>Fungi</taxon>
        <taxon>Dikarya</taxon>
        <taxon>Ascomycota</taxon>
        <taxon>Pezizomycotina</taxon>
        <taxon>Eurotiomycetes</taxon>
        <taxon>Chaetothyriomycetidae</taxon>
        <taxon>Verrucariales</taxon>
        <taxon>Verrucariaceae</taxon>
        <taxon>Endocarpon</taxon>
    </lineage>
</organism>
<comment type="caution">
    <text evidence="2">The sequence shown here is derived from an EMBL/GenBank/DDBJ whole genome shotgun (WGS) entry which is preliminary data.</text>
</comment>
<feature type="compositionally biased region" description="Polar residues" evidence="1">
    <location>
        <begin position="259"/>
        <end position="282"/>
    </location>
</feature>
<name>A0A8H7AJP2_9EURO</name>
<feature type="region of interest" description="Disordered" evidence="1">
    <location>
        <begin position="91"/>
        <end position="118"/>
    </location>
</feature>
<dbReference type="AlphaFoldDB" id="A0A8H7AJP2"/>
<feature type="region of interest" description="Disordered" evidence="1">
    <location>
        <begin position="230"/>
        <end position="384"/>
    </location>
</feature>
<feature type="compositionally biased region" description="Polar residues" evidence="1">
    <location>
        <begin position="321"/>
        <end position="331"/>
    </location>
</feature>
<feature type="region of interest" description="Disordered" evidence="1">
    <location>
        <begin position="511"/>
        <end position="541"/>
    </location>
</feature>
<feature type="compositionally biased region" description="Low complexity" evidence="1">
    <location>
        <begin position="370"/>
        <end position="383"/>
    </location>
</feature>
<feature type="compositionally biased region" description="Basic and acidic residues" evidence="1">
    <location>
        <begin position="460"/>
        <end position="473"/>
    </location>
</feature>
<evidence type="ECO:0000313" key="2">
    <source>
        <dbReference type="EMBL" id="KAF7508351.1"/>
    </source>
</evidence>
<feature type="compositionally biased region" description="Basic and acidic residues" evidence="1">
    <location>
        <begin position="283"/>
        <end position="293"/>
    </location>
</feature>
<proteinExistence type="predicted"/>
<evidence type="ECO:0000313" key="3">
    <source>
        <dbReference type="Proteomes" id="UP000606974"/>
    </source>
</evidence>
<dbReference type="EMBL" id="JAACFV010000055">
    <property type="protein sequence ID" value="KAF7508351.1"/>
    <property type="molecule type" value="Genomic_DNA"/>
</dbReference>
<sequence>MGKIEVLAYIGAPSGLKDDARYLAQAGATVEFEPCTRLQVYDLEDYWQEVIEDQEFSHPVSGETTFNRSFTLSAWHQTDAVCETPAQKATRHLLRQDSRHGKQASLTKRGSAGGQEGMDFTKTFTWKVTKQAAKHNSPSKVLSFQETATIPTIQTARTPEIPRPKTAPAGSVTSRPRGLRKRTRSESSSFGSLQSVVPDSQEKQASTAPEDFASSTANTSIPRCYAAHSLSKPAVQEQPAKRPRQSVKRLPTDHEGDLSQHSGIPNMAQQPRTANTMLSSSQQDRRTFSDLTERAITSSDSTTIWLPNPRSSITYAPPPEQKTSPRNQPSVFCTIPPPSSQPESRDDWLFSSPPITSATPRTQSTKHNHPSQPFSSIFSLPPSIHAPPPPVGHASYITHLTPSLRTLATRLPLVTSFRPNLVKRNINDLERGYWFLRIPVVRSPPLHPETESLDPSRAGDGSKDRGRGRDKGKARIRGQPWSESSFLSFWTTLAQFVQSGQAGWGVSVYREDPQPALPKQSGSRPMSEPETNEADPREAEETGKMEVVLKVTCWGEILPHIYLLIWVLSDKRTEAVEMEWRDAGEEAVVEVASDHGRGRRSCG</sequence>
<dbReference type="OrthoDB" id="5395975at2759"/>
<reference evidence="2" key="1">
    <citation type="submission" date="2020-02" db="EMBL/GenBank/DDBJ databases">
        <authorList>
            <person name="Palmer J.M."/>
        </authorList>
    </citation>
    <scope>NUCLEOTIDE SEQUENCE</scope>
    <source>
        <strain evidence="2">EPUS1.4</strain>
        <tissue evidence="2">Thallus</tissue>
    </source>
</reference>
<gene>
    <name evidence="2" type="ORF">GJ744_009342</name>
</gene>
<evidence type="ECO:0000256" key="1">
    <source>
        <dbReference type="SAM" id="MobiDB-lite"/>
    </source>
</evidence>
<feature type="region of interest" description="Disordered" evidence="1">
    <location>
        <begin position="135"/>
        <end position="216"/>
    </location>
</feature>
<accession>A0A8H7AJP2</accession>